<dbReference type="PROSITE" id="PS00198">
    <property type="entry name" value="4FE4S_FER_1"/>
    <property type="match status" value="1"/>
</dbReference>
<dbReference type="InterPro" id="IPR017896">
    <property type="entry name" value="4Fe4S_Fe-S-bd"/>
</dbReference>
<sequence>VTFDKPPVVYDDFLPFFPETSGNDVNGLGEKDIRRPSPFFWHPPDQHAYGELQREVIGIQRRSPDITAHYSHKAPRGPTPIEKAGIKIEKSAQDWTEAVKTFALAHEGDLVGIARMDPLYVYEGYELTHPWVVIVGVYMEHAELNNLPPSLENTRNPVEVARQYNRAARACRELNNFILTQGYEAKAWQGPFASALNMMPAAIQAGLGTLGKHGSLINEEFGSSFRLSAVTTDMPLVADAPKDIGAEDFCANCQVCVKACPPDAIFHEKQMVRGVEKWFVDFDKCIPYFGEALGCAICITKCPWSTPGRAPKLMKKMLTRRQRLKARK</sequence>
<dbReference type="InterPro" id="IPR017900">
    <property type="entry name" value="4Fe4S_Fe_S_CS"/>
</dbReference>
<feature type="domain" description="4Fe-4S ferredoxin-type" evidence="1">
    <location>
        <begin position="239"/>
        <end position="270"/>
    </location>
</feature>
<dbReference type="PROSITE" id="PS51379">
    <property type="entry name" value="4FE4S_FER_2"/>
    <property type="match status" value="1"/>
</dbReference>
<evidence type="ECO:0000259" key="1">
    <source>
        <dbReference type="PROSITE" id="PS51379"/>
    </source>
</evidence>
<reference evidence="2" key="1">
    <citation type="submission" date="2018-05" db="EMBL/GenBank/DDBJ databases">
        <authorList>
            <person name="Lanie J.A."/>
            <person name="Ng W.-L."/>
            <person name="Kazmierczak K.M."/>
            <person name="Andrzejewski T.M."/>
            <person name="Davidsen T.M."/>
            <person name="Wayne K.J."/>
            <person name="Tettelin H."/>
            <person name="Glass J.I."/>
            <person name="Rusch D."/>
            <person name="Podicherti R."/>
            <person name="Tsui H.-C.T."/>
            <person name="Winkler M.E."/>
        </authorList>
    </citation>
    <scope>NUCLEOTIDE SEQUENCE</scope>
</reference>
<proteinExistence type="predicted"/>
<gene>
    <name evidence="2" type="ORF">METZ01_LOCUS211897</name>
</gene>
<evidence type="ECO:0000313" key="2">
    <source>
        <dbReference type="EMBL" id="SVB59043.1"/>
    </source>
</evidence>
<dbReference type="PANTHER" id="PTHR42827">
    <property type="entry name" value="IRON-SULFUR CLUSTER-BINDING PROTEIN-RELATED"/>
    <property type="match status" value="1"/>
</dbReference>
<dbReference type="EMBL" id="UINC01048477">
    <property type="protein sequence ID" value="SVB59043.1"/>
    <property type="molecule type" value="Genomic_DNA"/>
</dbReference>
<dbReference type="SUPFAM" id="SSF54862">
    <property type="entry name" value="4Fe-4S ferredoxins"/>
    <property type="match status" value="1"/>
</dbReference>
<organism evidence="2">
    <name type="scientific">marine metagenome</name>
    <dbReference type="NCBI Taxonomy" id="408172"/>
    <lineage>
        <taxon>unclassified sequences</taxon>
        <taxon>metagenomes</taxon>
        <taxon>ecological metagenomes</taxon>
    </lineage>
</organism>
<dbReference type="AlphaFoldDB" id="A0A382FA16"/>
<dbReference type="PANTHER" id="PTHR42827:SF1">
    <property type="entry name" value="IRON-SULFUR CLUSTER-BINDING PROTEIN"/>
    <property type="match status" value="1"/>
</dbReference>
<accession>A0A382FA16</accession>
<feature type="non-terminal residue" evidence="2">
    <location>
        <position position="1"/>
    </location>
</feature>
<protein>
    <recommendedName>
        <fullName evidence="1">4Fe-4S ferredoxin-type domain-containing protein</fullName>
    </recommendedName>
</protein>
<dbReference type="Gene3D" id="3.30.70.20">
    <property type="match status" value="1"/>
</dbReference>
<name>A0A382FA16_9ZZZZ</name>
<dbReference type="Pfam" id="PF12838">
    <property type="entry name" value="Fer4_7"/>
    <property type="match status" value="1"/>
</dbReference>